<evidence type="ECO:0000313" key="2">
    <source>
        <dbReference type="EMBL" id="KNH48516.1"/>
    </source>
</evidence>
<accession>A0A0L1P6G0</accession>
<gene>
    <name evidence="2" type="ORF">EDEG_05101</name>
</gene>
<name>A0A0L1P6G0_EDHAE</name>
<reference evidence="2 3" key="1">
    <citation type="submission" date="2011-08" db="EMBL/GenBank/DDBJ databases">
        <authorList>
            <person name="Liu Z.J."/>
            <person name="Shi F.L."/>
            <person name="Lu J.Q."/>
            <person name="Li M."/>
            <person name="Wang Z.L."/>
        </authorList>
    </citation>
    <scope>NUCLEOTIDE SEQUENCE [LARGE SCALE GENOMIC DNA]</scope>
    <source>
        <strain evidence="2 3">USNM 41457</strain>
    </source>
</reference>
<evidence type="ECO:0000256" key="1">
    <source>
        <dbReference type="SAM" id="SignalP"/>
    </source>
</evidence>
<feature type="chain" id="PRO_5005557621" evidence="1">
    <location>
        <begin position="17"/>
        <end position="94"/>
    </location>
</feature>
<evidence type="ECO:0000313" key="3">
    <source>
        <dbReference type="Proteomes" id="UP000003163"/>
    </source>
</evidence>
<dbReference type="Proteomes" id="UP000003163">
    <property type="component" value="Unassembled WGS sequence"/>
</dbReference>
<keyword evidence="3" id="KW-1185">Reference proteome</keyword>
<reference evidence="3" key="2">
    <citation type="submission" date="2015-07" db="EMBL/GenBank/DDBJ databases">
        <title>Contrasting host-pathogen interactions and genome evolution in two generalist and specialist microsporidian pathogens of mosquitoes.</title>
        <authorList>
            <consortium name="The Broad Institute Genomics Platform"/>
            <consortium name="The Broad Institute Genome Sequencing Center for Infectious Disease"/>
            <person name="Cuomo C.A."/>
            <person name="Sanscrainte N.D."/>
            <person name="Goldberg J.M."/>
            <person name="Heiman D."/>
            <person name="Young S."/>
            <person name="Zeng Q."/>
            <person name="Becnel J.J."/>
            <person name="Birren B.W."/>
        </authorList>
    </citation>
    <scope>NUCLEOTIDE SEQUENCE [LARGE SCALE GENOMIC DNA]</scope>
    <source>
        <strain evidence="3">USNM 41457</strain>
    </source>
</reference>
<keyword evidence="1" id="KW-0732">Signal</keyword>
<feature type="signal peptide" evidence="1">
    <location>
        <begin position="1"/>
        <end position="16"/>
    </location>
</feature>
<sequence>MKIILIFVPILLFVTAKKQISSANDLVSSSFERENDRNVEAAIQENPQRSSELSKLIIMRQALENAIFGFVNIRRRSTNFLSENNNHDESSQKN</sequence>
<dbReference type="AlphaFoldDB" id="A0A0L1P6G0"/>
<comment type="caution">
    <text evidence="2">The sequence shown here is derived from an EMBL/GenBank/DDBJ whole genome shotgun (WGS) entry which is preliminary data.</text>
</comment>
<dbReference type="VEuPathDB" id="MicrosporidiaDB:EDEG_05101"/>
<protein>
    <submittedName>
        <fullName evidence="2">Uncharacterized protein</fullName>
    </submittedName>
</protein>
<proteinExistence type="predicted"/>
<dbReference type="InParanoid" id="A0A0L1P6G0"/>
<organism evidence="2 3">
    <name type="scientific">Edhazardia aedis (strain USNM 41457)</name>
    <name type="common">Microsporidian parasite</name>
    <dbReference type="NCBI Taxonomy" id="1003232"/>
    <lineage>
        <taxon>Eukaryota</taxon>
        <taxon>Fungi</taxon>
        <taxon>Fungi incertae sedis</taxon>
        <taxon>Microsporidia</taxon>
        <taxon>Edhazardia</taxon>
    </lineage>
</organism>
<dbReference type="EMBL" id="AFBI03000089">
    <property type="protein sequence ID" value="KNH48516.1"/>
    <property type="molecule type" value="Genomic_DNA"/>
</dbReference>